<proteinExistence type="predicted"/>
<dbReference type="Pfam" id="PF20137">
    <property type="entry name" value="BubE"/>
    <property type="match status" value="1"/>
</dbReference>
<dbReference type="EMBL" id="MTJZ01000028">
    <property type="protein sequence ID" value="OMG71457.1"/>
    <property type="molecule type" value="Genomic_DNA"/>
</dbReference>
<dbReference type="AlphaFoldDB" id="A0A1R1J802"/>
<name>A0A1R1J802_9BURK</name>
<gene>
    <name evidence="1" type="ORF">BW685_21005</name>
</gene>
<evidence type="ECO:0000313" key="2">
    <source>
        <dbReference type="Proteomes" id="UP000187194"/>
    </source>
</evidence>
<sequence>MWRPKWLRNTVELLLPARKLTIASGEALPRRLPWRGLVLLRDGEEDWSIAMRCPCGCGQKLELPLIPEAMPRWELRVAPDGRPTLLPSVWLRDGCRSHFFVHGGKVLWV</sequence>
<dbReference type="InterPro" id="IPR045384">
    <property type="entry name" value="DUF6527"/>
</dbReference>
<organism evidence="1 2">
    <name type="scientific">Burkholderia ubonensis</name>
    <dbReference type="NCBI Taxonomy" id="101571"/>
    <lineage>
        <taxon>Bacteria</taxon>
        <taxon>Pseudomonadati</taxon>
        <taxon>Pseudomonadota</taxon>
        <taxon>Betaproteobacteria</taxon>
        <taxon>Burkholderiales</taxon>
        <taxon>Burkholderiaceae</taxon>
        <taxon>Burkholderia</taxon>
        <taxon>Burkholderia cepacia complex</taxon>
    </lineage>
</organism>
<evidence type="ECO:0000313" key="1">
    <source>
        <dbReference type="EMBL" id="OMG71457.1"/>
    </source>
</evidence>
<accession>A0A1R1J802</accession>
<protein>
    <submittedName>
        <fullName evidence="1">Uncharacterized protein</fullName>
    </submittedName>
</protein>
<reference evidence="1 2" key="1">
    <citation type="submission" date="2017-01" db="EMBL/GenBank/DDBJ databases">
        <title>Phylogeographic, genomic and meropenem susceptibility analysis of Burkholderia ubonensis.</title>
        <authorList>
            <person name="Price E.P."/>
            <person name="Sarovich D.S."/>
            <person name="Webb J.R."/>
            <person name="Hall C.M."/>
            <person name="Sahl J.W."/>
            <person name="Kaestli M."/>
            <person name="Mayo M."/>
            <person name="Harrington G."/>
            <person name="Baker A.L."/>
            <person name="Sidak-Loftis L.C."/>
            <person name="Lummis M."/>
            <person name="Schupp J.M."/>
            <person name="Gillece J.D."/>
            <person name="Tuanyok A."/>
            <person name="Warner J."/>
            <person name="Busch J.D."/>
            <person name="Keim P."/>
            <person name="Currie B.J."/>
            <person name="Wagner D.M."/>
        </authorList>
    </citation>
    <scope>NUCLEOTIDE SEQUENCE [LARGE SCALE GENOMIC DNA]</scope>
    <source>
        <strain evidence="1 2">A21</strain>
    </source>
</reference>
<comment type="caution">
    <text evidence="1">The sequence shown here is derived from an EMBL/GenBank/DDBJ whole genome shotgun (WGS) entry which is preliminary data.</text>
</comment>
<dbReference type="Proteomes" id="UP000187194">
    <property type="component" value="Unassembled WGS sequence"/>
</dbReference>